<organism evidence="6 7">
    <name type="scientific">Micromonospora fluostatini</name>
    <dbReference type="NCBI Taxonomy" id="1629071"/>
    <lineage>
        <taxon>Bacteria</taxon>
        <taxon>Bacillati</taxon>
        <taxon>Actinomycetota</taxon>
        <taxon>Actinomycetes</taxon>
        <taxon>Micromonosporales</taxon>
        <taxon>Micromonosporaceae</taxon>
        <taxon>Micromonospora</taxon>
    </lineage>
</organism>
<dbReference type="Pfam" id="PF01152">
    <property type="entry name" value="Bac_globin"/>
    <property type="match status" value="1"/>
</dbReference>
<evidence type="ECO:0000256" key="5">
    <source>
        <dbReference type="SAM" id="Phobius"/>
    </source>
</evidence>
<feature type="transmembrane region" description="Helical" evidence="5">
    <location>
        <begin position="6"/>
        <end position="25"/>
    </location>
</feature>
<dbReference type="InterPro" id="IPR012292">
    <property type="entry name" value="Globin/Proto"/>
</dbReference>
<evidence type="ECO:0000313" key="6">
    <source>
        <dbReference type="EMBL" id="TDC01416.1"/>
    </source>
</evidence>
<dbReference type="InterPro" id="IPR009050">
    <property type="entry name" value="Globin-like_sf"/>
</dbReference>
<dbReference type="InterPro" id="IPR001486">
    <property type="entry name" value="Hemoglobin_trunc"/>
</dbReference>
<dbReference type="EMBL" id="SMKE01000052">
    <property type="protein sequence ID" value="TDC01416.1"/>
    <property type="molecule type" value="Genomic_DNA"/>
</dbReference>
<proteinExistence type="predicted"/>
<protein>
    <submittedName>
        <fullName evidence="6">Group 1 truncated hemoglobin</fullName>
    </submittedName>
</protein>
<evidence type="ECO:0000256" key="3">
    <source>
        <dbReference type="ARBA" id="ARBA00022723"/>
    </source>
</evidence>
<evidence type="ECO:0000256" key="4">
    <source>
        <dbReference type="ARBA" id="ARBA00023004"/>
    </source>
</evidence>
<keyword evidence="3" id="KW-0479">Metal-binding</keyword>
<keyword evidence="2" id="KW-0349">Heme</keyword>
<sequence>MEKAILVTMITCIVIGLMLVLWLLLNPVEPPPTHRASTRVEPAMHERLHPAVLTAVAEQFASRIAADPRLAHYFGHFTSADIIRLRDHHRRLLAQLLGGPTTYTMADLAVVHRRLGVTRDAYWQAVGHFGAVIAGLRIPQDIAAQLLRAIYAMEGHVVTGPTPTVPR</sequence>
<evidence type="ECO:0000256" key="2">
    <source>
        <dbReference type="ARBA" id="ARBA00022617"/>
    </source>
</evidence>
<keyword evidence="5" id="KW-0812">Transmembrane</keyword>
<keyword evidence="7" id="KW-1185">Reference proteome</keyword>
<keyword evidence="1" id="KW-0813">Transport</keyword>
<keyword evidence="5" id="KW-0472">Membrane</keyword>
<dbReference type="Proteomes" id="UP000295626">
    <property type="component" value="Unassembled WGS sequence"/>
</dbReference>
<reference evidence="6 7" key="1">
    <citation type="submission" date="2019-02" db="EMBL/GenBank/DDBJ databases">
        <title>Draft genome sequences of novel Actinobacteria.</title>
        <authorList>
            <person name="Sahin N."/>
            <person name="Ay H."/>
            <person name="Saygin H."/>
        </authorList>
    </citation>
    <scope>NUCLEOTIDE SEQUENCE [LARGE SCALE GENOMIC DNA]</scope>
    <source>
        <strain evidence="6 7">JCM 30529</strain>
    </source>
</reference>
<gene>
    <name evidence="6" type="ORF">E1091_02925</name>
</gene>
<dbReference type="CDD" id="cd00454">
    <property type="entry name" value="TrHb1_N"/>
    <property type="match status" value="1"/>
</dbReference>
<dbReference type="SUPFAM" id="SSF46458">
    <property type="entry name" value="Globin-like"/>
    <property type="match status" value="1"/>
</dbReference>
<evidence type="ECO:0000256" key="1">
    <source>
        <dbReference type="ARBA" id="ARBA00022448"/>
    </source>
</evidence>
<keyword evidence="4" id="KW-0408">Iron</keyword>
<comment type="caution">
    <text evidence="6">The sequence shown here is derived from an EMBL/GenBank/DDBJ whole genome shotgun (WGS) entry which is preliminary data.</text>
</comment>
<dbReference type="Gene3D" id="1.10.490.10">
    <property type="entry name" value="Globins"/>
    <property type="match status" value="1"/>
</dbReference>
<name>A0ABY2DKS7_9ACTN</name>
<accession>A0ABY2DKS7</accession>
<evidence type="ECO:0000313" key="7">
    <source>
        <dbReference type="Proteomes" id="UP000295626"/>
    </source>
</evidence>
<keyword evidence="5" id="KW-1133">Transmembrane helix</keyword>